<reference evidence="6" key="2">
    <citation type="submission" date="2018-03" db="EMBL/GenBank/DDBJ databases">
        <authorList>
            <person name="Derbyshire K."/>
            <person name="Gray T.A."/>
            <person name="Champion M."/>
        </authorList>
    </citation>
    <scope>NUCLEOTIDE SEQUENCE [LARGE SCALE GENOMIC DNA]</scope>
    <source>
        <strain evidence="6">MKD8</strain>
    </source>
</reference>
<dbReference type="PANTHER" id="PTHR33371:SF15">
    <property type="entry name" value="LIPOPROTEIN LPRN"/>
    <property type="match status" value="1"/>
</dbReference>
<feature type="domain" description="Mce/MlaD" evidence="3">
    <location>
        <begin position="45"/>
        <end position="119"/>
    </location>
</feature>
<dbReference type="EMBL" id="CP027541">
    <property type="protein sequence ID" value="AWT55645.1"/>
    <property type="molecule type" value="Genomic_DNA"/>
</dbReference>
<dbReference type="RefSeq" id="WP_036453545.1">
    <property type="nucleotide sequence ID" value="NZ_CP027541.1"/>
</dbReference>
<dbReference type="InterPro" id="IPR052336">
    <property type="entry name" value="MlaD_Phospholipid_Transporter"/>
</dbReference>
<evidence type="ECO:0000256" key="2">
    <source>
        <dbReference type="SAM" id="SignalP"/>
    </source>
</evidence>
<evidence type="ECO:0000259" key="3">
    <source>
        <dbReference type="Pfam" id="PF02470"/>
    </source>
</evidence>
<dbReference type="GO" id="GO:0005576">
    <property type="term" value="C:extracellular region"/>
    <property type="evidence" value="ECO:0007669"/>
    <property type="project" value="TreeGrafter"/>
</dbReference>
<dbReference type="InterPro" id="IPR003399">
    <property type="entry name" value="Mce/MlaD"/>
</dbReference>
<organism evidence="5 6">
    <name type="scientific">Mycolicibacterium smegmatis (strain MKD8)</name>
    <name type="common">Mycobacterium smegmatis</name>
    <dbReference type="NCBI Taxonomy" id="1214915"/>
    <lineage>
        <taxon>Bacteria</taxon>
        <taxon>Bacillati</taxon>
        <taxon>Actinomycetota</taxon>
        <taxon>Actinomycetes</taxon>
        <taxon>Mycobacteriales</taxon>
        <taxon>Mycobacteriaceae</taxon>
        <taxon>Mycolicibacterium</taxon>
    </lineage>
</organism>
<evidence type="ECO:0000256" key="1">
    <source>
        <dbReference type="SAM" id="MobiDB-lite"/>
    </source>
</evidence>
<feature type="compositionally biased region" description="Pro residues" evidence="1">
    <location>
        <begin position="398"/>
        <end position="421"/>
    </location>
</feature>
<name>A0A2U9PWL0_MYCSE</name>
<keyword evidence="2" id="KW-0732">Signal</keyword>
<feature type="domain" description="Mammalian cell entry C-terminal" evidence="4">
    <location>
        <begin position="126"/>
        <end position="298"/>
    </location>
</feature>
<dbReference type="PANTHER" id="PTHR33371">
    <property type="entry name" value="INTERMEMBRANE PHOSPHOLIPID TRANSPORT SYSTEM BINDING PROTEIN MLAD-RELATED"/>
    <property type="match status" value="1"/>
</dbReference>
<evidence type="ECO:0000313" key="6">
    <source>
        <dbReference type="Proteomes" id="UP000011200"/>
    </source>
</evidence>
<accession>A0A2U9PWL0</accession>
<sequence>MRIRKRIRLAVAAGTCVALTASGCAFQGVNSLPLPGAEGRGADSVVYHVEIANVATLEPNSPVMMNDVVVGSVRRLAVRDWHADVEFSVEPGVVVPANAVATIGQTSLLGSMHLALNPPLGQEPQGRLTPGGTIPLNSASTYPTTEQTLSSLAAVVNGGGLGQIGEVIHNFSVALDGREADFRDLLTRLDNFVGTLDAQRDNIVSSIDSLNRLASTFAGQSEEITRALNKIPPAMDVLIQERPRFTTALQKLGTFGGTAHQLVNESQDDLVRNLRNLEPAIKALADVGPDLAGVLEYAGHFPFTQSFIDRAIRGDYWNLFATIDLTIPRLKRSLMLGTRWEQEGAQLVPAPGDPYYLNYTYDPLKAGVETPGPASFPPPFADPPVPAAPVDQTTLPLPEAPPGPPPAYAGPVLPVAPPAPMTLPGVPAPVTTPGDPTQIFAGPYGDQPNPPTEAPASAQPTTGGGG</sequence>
<dbReference type="NCBIfam" id="TIGR00996">
    <property type="entry name" value="Mtu_fam_mce"/>
    <property type="match status" value="1"/>
</dbReference>
<feature type="region of interest" description="Disordered" evidence="1">
    <location>
        <begin position="370"/>
        <end position="466"/>
    </location>
</feature>
<dbReference type="Pfam" id="PF02470">
    <property type="entry name" value="MlaD"/>
    <property type="match status" value="1"/>
</dbReference>
<dbReference type="Pfam" id="PF11887">
    <property type="entry name" value="Mce4_CUP1"/>
    <property type="match status" value="1"/>
</dbReference>
<evidence type="ECO:0000313" key="5">
    <source>
        <dbReference type="EMBL" id="AWT55645.1"/>
    </source>
</evidence>
<dbReference type="InterPro" id="IPR024516">
    <property type="entry name" value="Mce_C"/>
</dbReference>
<feature type="chain" id="PRO_5016133695" evidence="2">
    <location>
        <begin position="28"/>
        <end position="466"/>
    </location>
</feature>
<evidence type="ECO:0000259" key="4">
    <source>
        <dbReference type="Pfam" id="PF11887"/>
    </source>
</evidence>
<proteinExistence type="predicted"/>
<dbReference type="AlphaFoldDB" id="A0A2U9PWL0"/>
<dbReference type="Proteomes" id="UP000011200">
    <property type="component" value="Chromosome"/>
</dbReference>
<feature type="compositionally biased region" description="Pro residues" evidence="1">
    <location>
        <begin position="374"/>
        <end position="387"/>
    </location>
</feature>
<feature type="signal peptide" evidence="2">
    <location>
        <begin position="1"/>
        <end position="27"/>
    </location>
</feature>
<gene>
    <name evidence="5" type="ORF">D806_046880</name>
</gene>
<protein>
    <submittedName>
        <fullName evidence="5">Virulence factor mce family protein</fullName>
    </submittedName>
</protein>
<reference evidence="5 6" key="1">
    <citation type="journal article" date="2013" name="Genome Announc.">
        <title>Draft genome sequence of MKD8, a conjugal recipient Mycobacterium smegmatis strain.</title>
        <authorList>
            <person name="Gray T.A."/>
            <person name="Palumbo M.J."/>
            <person name="Derbyshire K.M."/>
        </authorList>
    </citation>
    <scope>NUCLEOTIDE SEQUENCE [LARGE SCALE GENOMIC DNA]</scope>
    <source>
        <strain evidence="5 6">MKD8</strain>
    </source>
</reference>
<dbReference type="InterPro" id="IPR005693">
    <property type="entry name" value="Mce"/>
</dbReference>
<dbReference type="PROSITE" id="PS51257">
    <property type="entry name" value="PROKAR_LIPOPROTEIN"/>
    <property type="match status" value="1"/>
</dbReference>